<accession>A0A269ZGR1</accession>
<feature type="region of interest" description="Disordered" evidence="5">
    <location>
        <begin position="353"/>
        <end position="428"/>
    </location>
</feature>
<dbReference type="Pfam" id="PF08352">
    <property type="entry name" value="oligo_HPY"/>
    <property type="match status" value="1"/>
</dbReference>
<keyword evidence="3" id="KW-0547">Nucleotide-binding</keyword>
<feature type="domain" description="ABC transporter" evidence="6">
    <location>
        <begin position="45"/>
        <end position="296"/>
    </location>
</feature>
<dbReference type="EMBL" id="CP065682">
    <property type="protein sequence ID" value="QPS34137.1"/>
    <property type="molecule type" value="Genomic_DNA"/>
</dbReference>
<dbReference type="EMBL" id="NCWY01000002">
    <property type="protein sequence ID" value="PAK96992.1"/>
    <property type="molecule type" value="Genomic_DNA"/>
</dbReference>
<dbReference type="PANTHER" id="PTHR43776">
    <property type="entry name" value="TRANSPORT ATP-BINDING PROTEIN"/>
    <property type="match status" value="1"/>
</dbReference>
<evidence type="ECO:0000256" key="1">
    <source>
        <dbReference type="ARBA" id="ARBA00005417"/>
    </source>
</evidence>
<comment type="similarity">
    <text evidence="1">Belongs to the ABC transporter superfamily.</text>
</comment>
<dbReference type="InterPro" id="IPR027417">
    <property type="entry name" value="P-loop_NTPase"/>
</dbReference>
<feature type="compositionally biased region" description="Low complexity" evidence="5">
    <location>
        <begin position="363"/>
        <end position="374"/>
    </location>
</feature>
<sequence>MLAEREGGFPVTTTSLTSPALGPSARTREVLGGSVAEPAGSTPLIELRHVSRTYKLKRPLPIGRHRIVSALDDVSLTIGDAETLGVIGESGCGKSTLARIVSGLESPSEGQVLFSGEDVTGLSKSAWKEMRRNIQLIFQDPSSSLDPRKSVAKIVGEPFEIHRDLLPPGKRRAKVGELLELVGLNPDHADRLPHQFSGGQQQRIGIARGIALEPRLLVCDEAVSALDVSVRAQIVNLLADLQEEFGMSYLFIAHDLQIVEHMSDRVITMYLGRIAESGPTEEVYTRTAHPYTGALLSAAPELRTPTGIEREHIVLSGDPPSPIDPPTGCRFRTRCWMAAEICATSVPEPVTIASLHGGDARPAGEPAAAPTDAADSARPHAADSAAAADSDRPHAADGDRPASHTAMCHFASEVPAALSPTTKKDTPE</sequence>
<organism evidence="7 9">
    <name type="scientific">Brevibacterium casei</name>
    <dbReference type="NCBI Taxonomy" id="33889"/>
    <lineage>
        <taxon>Bacteria</taxon>
        <taxon>Bacillati</taxon>
        <taxon>Actinomycetota</taxon>
        <taxon>Actinomycetes</taxon>
        <taxon>Micrococcales</taxon>
        <taxon>Brevibacteriaceae</taxon>
        <taxon>Brevibacterium</taxon>
    </lineage>
</organism>
<protein>
    <submittedName>
        <fullName evidence="8">ATP-binding cassette domain-containing protein</fullName>
    </submittedName>
    <submittedName>
        <fullName evidence="7">Dipeptide/oligopeptide/nickel ABC transporter ATP-binding protein</fullName>
    </submittedName>
</protein>
<feature type="region of interest" description="Disordered" evidence="5">
    <location>
        <begin position="1"/>
        <end position="25"/>
    </location>
</feature>
<evidence type="ECO:0000259" key="6">
    <source>
        <dbReference type="PROSITE" id="PS50893"/>
    </source>
</evidence>
<dbReference type="GO" id="GO:0015833">
    <property type="term" value="P:peptide transport"/>
    <property type="evidence" value="ECO:0007669"/>
    <property type="project" value="InterPro"/>
</dbReference>
<reference evidence="8" key="2">
    <citation type="submission" date="2020-12" db="EMBL/GenBank/DDBJ databases">
        <title>FDA dAtabase for Regulatory Grade micrObial Sequences (FDA-ARGOS): Supporting development and validation of Infectious Disease Dx tests.</title>
        <authorList>
            <person name="Sproer C."/>
            <person name="Gronow S."/>
            <person name="Severitt S."/>
            <person name="Schroder I."/>
            <person name="Tallon L."/>
            <person name="Sadzewicz L."/>
            <person name="Zhao X."/>
            <person name="Boylan J."/>
            <person name="Ott S."/>
            <person name="Bowen H."/>
            <person name="Vavikolanu K."/>
            <person name="Mehta A."/>
            <person name="Aluvathingal J."/>
            <person name="Nadendla S."/>
            <person name="Lowell S."/>
            <person name="Myers T."/>
            <person name="Yan Y."/>
            <person name="Sichtig H."/>
        </authorList>
    </citation>
    <scope>NUCLEOTIDE SEQUENCE [LARGE SCALE GENOMIC DNA]</scope>
    <source>
        <strain evidence="8">FDAARGOS_902</strain>
    </source>
</reference>
<evidence type="ECO:0000256" key="5">
    <source>
        <dbReference type="SAM" id="MobiDB-lite"/>
    </source>
</evidence>
<dbReference type="SUPFAM" id="SSF52540">
    <property type="entry name" value="P-loop containing nucleoside triphosphate hydrolases"/>
    <property type="match status" value="1"/>
</dbReference>
<dbReference type="GO" id="GO:0055085">
    <property type="term" value="P:transmembrane transport"/>
    <property type="evidence" value="ECO:0007669"/>
    <property type="project" value="UniProtKB-ARBA"/>
</dbReference>
<dbReference type="InterPro" id="IPR050319">
    <property type="entry name" value="ABC_transp_ATP-bind"/>
</dbReference>
<evidence type="ECO:0000313" key="7">
    <source>
        <dbReference type="EMBL" id="PAK96992.1"/>
    </source>
</evidence>
<dbReference type="CDD" id="cd03257">
    <property type="entry name" value="ABC_NikE_OppD_transporters"/>
    <property type="match status" value="1"/>
</dbReference>
<dbReference type="Gene3D" id="3.40.50.300">
    <property type="entry name" value="P-loop containing nucleotide triphosphate hydrolases"/>
    <property type="match status" value="1"/>
</dbReference>
<dbReference type="SMART" id="SM00382">
    <property type="entry name" value="AAA"/>
    <property type="match status" value="1"/>
</dbReference>
<reference evidence="7 9" key="1">
    <citation type="submission" date="2017-04" db="EMBL/GenBank/DDBJ databases">
        <title>Kefir bacterial isolates.</title>
        <authorList>
            <person name="Kim Y."/>
            <person name="Blasche S."/>
            <person name="Patil K.R."/>
        </authorList>
    </citation>
    <scope>NUCLEOTIDE SEQUENCE [LARGE SCALE GENOMIC DNA]</scope>
    <source>
        <strain evidence="7 9">OG2</strain>
    </source>
</reference>
<dbReference type="PROSITE" id="PS50893">
    <property type="entry name" value="ABC_TRANSPORTER_2"/>
    <property type="match status" value="1"/>
</dbReference>
<dbReference type="FunFam" id="3.40.50.300:FF:000016">
    <property type="entry name" value="Oligopeptide ABC transporter ATP-binding component"/>
    <property type="match status" value="1"/>
</dbReference>
<dbReference type="AlphaFoldDB" id="A0A269ZGR1"/>
<evidence type="ECO:0000313" key="8">
    <source>
        <dbReference type="EMBL" id="QPS34137.1"/>
    </source>
</evidence>
<dbReference type="Proteomes" id="UP000216867">
    <property type="component" value="Unassembled WGS sequence"/>
</dbReference>
<dbReference type="InterPro" id="IPR013563">
    <property type="entry name" value="Oligopep_ABC_C"/>
</dbReference>
<evidence type="ECO:0000256" key="3">
    <source>
        <dbReference type="ARBA" id="ARBA00022741"/>
    </source>
</evidence>
<dbReference type="Proteomes" id="UP000594979">
    <property type="component" value="Chromosome"/>
</dbReference>
<keyword evidence="2" id="KW-0813">Transport</keyword>
<name>A0A269ZGR1_9MICO</name>
<dbReference type="PROSITE" id="PS00211">
    <property type="entry name" value="ABC_TRANSPORTER_1"/>
    <property type="match status" value="1"/>
</dbReference>
<dbReference type="KEGG" id="bcau:I6G59_02055"/>
<dbReference type="Pfam" id="PF00005">
    <property type="entry name" value="ABC_tran"/>
    <property type="match status" value="1"/>
</dbReference>
<dbReference type="GO" id="GO:0005524">
    <property type="term" value="F:ATP binding"/>
    <property type="evidence" value="ECO:0007669"/>
    <property type="project" value="UniProtKB-KW"/>
</dbReference>
<dbReference type="InterPro" id="IPR003593">
    <property type="entry name" value="AAA+_ATPase"/>
</dbReference>
<dbReference type="InterPro" id="IPR003439">
    <property type="entry name" value="ABC_transporter-like_ATP-bd"/>
</dbReference>
<proteinExistence type="inferred from homology"/>
<evidence type="ECO:0000256" key="4">
    <source>
        <dbReference type="ARBA" id="ARBA00022840"/>
    </source>
</evidence>
<dbReference type="InterPro" id="IPR017871">
    <property type="entry name" value="ABC_transporter-like_CS"/>
</dbReference>
<dbReference type="NCBIfam" id="TIGR01727">
    <property type="entry name" value="oligo_HPY"/>
    <property type="match status" value="1"/>
</dbReference>
<evidence type="ECO:0000256" key="2">
    <source>
        <dbReference type="ARBA" id="ARBA00022448"/>
    </source>
</evidence>
<dbReference type="GO" id="GO:0016887">
    <property type="term" value="F:ATP hydrolysis activity"/>
    <property type="evidence" value="ECO:0007669"/>
    <property type="project" value="InterPro"/>
</dbReference>
<keyword evidence="4 7" id="KW-0067">ATP-binding</keyword>
<feature type="compositionally biased region" description="Basic and acidic residues" evidence="5">
    <location>
        <begin position="389"/>
        <end position="402"/>
    </location>
</feature>
<evidence type="ECO:0000313" key="9">
    <source>
        <dbReference type="Proteomes" id="UP000216867"/>
    </source>
</evidence>
<gene>
    <name evidence="7" type="ORF">B8X04_03345</name>
    <name evidence="8" type="ORF">I6G59_02055</name>
</gene>
<dbReference type="PANTHER" id="PTHR43776:SF7">
    <property type="entry name" value="D,D-DIPEPTIDE TRANSPORT ATP-BINDING PROTEIN DDPF-RELATED"/>
    <property type="match status" value="1"/>
</dbReference>